<dbReference type="EMBL" id="BMAT01005050">
    <property type="protein sequence ID" value="GFR86363.1"/>
    <property type="molecule type" value="Genomic_DNA"/>
</dbReference>
<feature type="region of interest" description="Disordered" evidence="8">
    <location>
        <begin position="1"/>
        <end position="24"/>
    </location>
</feature>
<evidence type="ECO:0000256" key="4">
    <source>
        <dbReference type="ARBA" id="ARBA00005975"/>
    </source>
</evidence>
<dbReference type="InterPro" id="IPR006629">
    <property type="entry name" value="LITAF"/>
</dbReference>
<keyword evidence="6" id="KW-0862">Zinc</keyword>
<protein>
    <submittedName>
        <fullName evidence="10">Lipopolysaccharide-induced tumor necrosis factor-alpha factor-like protein</fullName>
    </submittedName>
</protein>
<dbReference type="PANTHER" id="PTHR23292">
    <property type="entry name" value="LIPOPOLYSACCHARIDE-INDUCED TUMOR NECROSIS FACTOR-ALPHA FACTOR"/>
    <property type="match status" value="1"/>
</dbReference>
<evidence type="ECO:0000313" key="10">
    <source>
        <dbReference type="EMBL" id="GFR86363.1"/>
    </source>
</evidence>
<dbReference type="SMART" id="SM00714">
    <property type="entry name" value="LITAF"/>
    <property type="match status" value="1"/>
</dbReference>
<dbReference type="GO" id="GO:0031902">
    <property type="term" value="C:late endosome membrane"/>
    <property type="evidence" value="ECO:0007669"/>
    <property type="project" value="UniProtKB-SubCell"/>
</dbReference>
<dbReference type="PROSITE" id="PS51837">
    <property type="entry name" value="LITAF"/>
    <property type="match status" value="1"/>
</dbReference>
<feature type="compositionally biased region" description="Pro residues" evidence="8">
    <location>
        <begin position="43"/>
        <end position="55"/>
    </location>
</feature>
<accession>A0AAV4GKX2</accession>
<feature type="region of interest" description="Disordered" evidence="8">
    <location>
        <begin position="39"/>
        <end position="62"/>
    </location>
</feature>
<keyword evidence="11" id="KW-1185">Reference proteome</keyword>
<dbReference type="AlphaFoldDB" id="A0AAV4GKX2"/>
<evidence type="ECO:0000313" key="11">
    <source>
        <dbReference type="Proteomes" id="UP000762676"/>
    </source>
</evidence>
<evidence type="ECO:0000256" key="3">
    <source>
        <dbReference type="ARBA" id="ARBA00004630"/>
    </source>
</evidence>
<comment type="similarity">
    <text evidence="4">Belongs to the CDIP1/LITAF family.</text>
</comment>
<feature type="domain" description="LITAF" evidence="9">
    <location>
        <begin position="69"/>
        <end position="151"/>
    </location>
</feature>
<evidence type="ECO:0000256" key="1">
    <source>
        <dbReference type="ARBA" id="ARBA00004414"/>
    </source>
</evidence>
<dbReference type="PANTHER" id="PTHR23292:SF6">
    <property type="entry name" value="FI16602P1-RELATED"/>
    <property type="match status" value="1"/>
</dbReference>
<organism evidence="10 11">
    <name type="scientific">Elysia marginata</name>
    <dbReference type="NCBI Taxonomy" id="1093978"/>
    <lineage>
        <taxon>Eukaryota</taxon>
        <taxon>Metazoa</taxon>
        <taxon>Spiralia</taxon>
        <taxon>Lophotrochozoa</taxon>
        <taxon>Mollusca</taxon>
        <taxon>Gastropoda</taxon>
        <taxon>Heterobranchia</taxon>
        <taxon>Euthyneura</taxon>
        <taxon>Panpulmonata</taxon>
        <taxon>Sacoglossa</taxon>
        <taxon>Placobranchoidea</taxon>
        <taxon>Plakobranchidae</taxon>
        <taxon>Elysia</taxon>
    </lineage>
</organism>
<dbReference type="InterPro" id="IPR037519">
    <property type="entry name" value="LITAF_fam"/>
</dbReference>
<dbReference type="Proteomes" id="UP000762676">
    <property type="component" value="Unassembled WGS sequence"/>
</dbReference>
<evidence type="ECO:0000256" key="6">
    <source>
        <dbReference type="ARBA" id="ARBA00022833"/>
    </source>
</evidence>
<evidence type="ECO:0000256" key="7">
    <source>
        <dbReference type="ARBA" id="ARBA00023136"/>
    </source>
</evidence>
<evidence type="ECO:0000259" key="9">
    <source>
        <dbReference type="PROSITE" id="PS51837"/>
    </source>
</evidence>
<feature type="compositionally biased region" description="Low complexity" evidence="8">
    <location>
        <begin position="1"/>
        <end position="16"/>
    </location>
</feature>
<dbReference type="Pfam" id="PF10601">
    <property type="entry name" value="zf-LITAF-like"/>
    <property type="match status" value="1"/>
</dbReference>
<keyword evidence="5" id="KW-0479">Metal-binding</keyword>
<proteinExistence type="inferred from homology"/>
<evidence type="ECO:0000256" key="5">
    <source>
        <dbReference type="ARBA" id="ARBA00022723"/>
    </source>
</evidence>
<dbReference type="GO" id="GO:0008270">
    <property type="term" value="F:zinc ion binding"/>
    <property type="evidence" value="ECO:0007669"/>
    <property type="project" value="TreeGrafter"/>
</dbReference>
<sequence length="152" mass="16984">MSDTTPIIPAASAPPSYTETESHRLTTTIKEEVKPLTAVAPRDAPPPYEYPPQCPPSSGSGYQRFDDRGRRCEMVAVIELGSESVYLQCPSCGNFVYSNLEYRTGALTCLASTLCFLFCMVCTCLPCFIRDCLDVDHYCPRCNFHFGTFRRL</sequence>
<dbReference type="GO" id="GO:0005765">
    <property type="term" value="C:lysosomal membrane"/>
    <property type="evidence" value="ECO:0007669"/>
    <property type="project" value="UniProtKB-SubCell"/>
</dbReference>
<name>A0AAV4GKX2_9GAST</name>
<keyword evidence="7" id="KW-0472">Membrane</keyword>
<reference evidence="10 11" key="1">
    <citation type="journal article" date="2021" name="Elife">
        <title>Chloroplast acquisition without the gene transfer in kleptoplastic sea slugs, Plakobranchus ocellatus.</title>
        <authorList>
            <person name="Maeda T."/>
            <person name="Takahashi S."/>
            <person name="Yoshida T."/>
            <person name="Shimamura S."/>
            <person name="Takaki Y."/>
            <person name="Nagai Y."/>
            <person name="Toyoda A."/>
            <person name="Suzuki Y."/>
            <person name="Arimoto A."/>
            <person name="Ishii H."/>
            <person name="Satoh N."/>
            <person name="Nishiyama T."/>
            <person name="Hasebe M."/>
            <person name="Maruyama T."/>
            <person name="Minagawa J."/>
            <person name="Obokata J."/>
            <person name="Shigenobu S."/>
        </authorList>
    </citation>
    <scope>NUCLEOTIDE SEQUENCE [LARGE SCALE GENOMIC DNA]</scope>
</reference>
<comment type="caution">
    <text evidence="10">The sequence shown here is derived from an EMBL/GenBank/DDBJ whole genome shotgun (WGS) entry which is preliminary data.</text>
</comment>
<evidence type="ECO:0000256" key="2">
    <source>
        <dbReference type="ARBA" id="ARBA00004481"/>
    </source>
</evidence>
<gene>
    <name evidence="10" type="ORF">ElyMa_002466000</name>
</gene>
<evidence type="ECO:0000256" key="8">
    <source>
        <dbReference type="SAM" id="MobiDB-lite"/>
    </source>
</evidence>
<comment type="subcellular location">
    <subcellularLocation>
        <location evidence="2">Endosome membrane</location>
        <topology evidence="2">Peripheral membrane protein</topology>
    </subcellularLocation>
    <subcellularLocation>
        <location evidence="1">Late endosome membrane</location>
    </subcellularLocation>
    <subcellularLocation>
        <location evidence="3">Lysosome membrane</location>
        <topology evidence="3">Peripheral membrane protein</topology>
        <orientation evidence="3">Cytoplasmic side</orientation>
    </subcellularLocation>
</comment>